<feature type="domain" description="Tail specific protease" evidence="1">
    <location>
        <begin position="248"/>
        <end position="468"/>
    </location>
</feature>
<evidence type="ECO:0000259" key="1">
    <source>
        <dbReference type="Pfam" id="PF03572"/>
    </source>
</evidence>
<gene>
    <name evidence="2" type="ORF">TNO010_110156</name>
</gene>
<dbReference type="Pfam" id="PF03572">
    <property type="entry name" value="Peptidase_S41"/>
    <property type="match status" value="1"/>
</dbReference>
<sequence length="494" mass="56330">MNKISILLIILTLSFKISLGQNFGNFPNIEKQKLHNDLEILYQGLNKFHTGMYWYTPKDSVDNAFKKVKTQINKDLNVLEFHKLIAPLVGLSREDHTDIYLPKSVKEKINKEATFIPLTFVFLGTKLYCFKNGSNYQELKIEGKEIESINGEKPIDIVAKIGSLFASDGFIKTVKYSDLKGFNFSKYYFYHYGNIKDVNIKFKELEHPIVIKSLKIENINKHLRSRNSNNKDAKEKDLLEFKILNKTTAYLGLHSFSNSDIKKQTKERSLSKFLENSFESISNNNITNLIIDVSENGGGNEGNEGIVYSYLGDNYQKYKKVRAKTQKAVLDNGIDKPITLKTFGFLERTFVNKKMPDGSLERKKWIGYGLMAYKKVPKNKFSGKLYVIISPITYSGGSEFSNMVYSNDRGTFVGQETGGGYLGNTSGYSQELILPNSKIEIEIPNLQFVMNVEQKLPFGSGVIPDYKVIPTFEQYNSNVNAALEYILKQIENKK</sequence>
<proteinExistence type="predicted"/>
<accession>A0A2I2LD82</accession>
<dbReference type="SUPFAM" id="SSF52096">
    <property type="entry name" value="ClpP/crotonase"/>
    <property type="match status" value="1"/>
</dbReference>
<dbReference type="Gene3D" id="3.90.226.10">
    <property type="entry name" value="2-enoyl-CoA Hydratase, Chain A, domain 1"/>
    <property type="match status" value="1"/>
</dbReference>
<evidence type="ECO:0000313" key="3">
    <source>
        <dbReference type="Proteomes" id="UP000490060"/>
    </source>
</evidence>
<name>A0A2I2LD82_9FLAO</name>
<dbReference type="InterPro" id="IPR005151">
    <property type="entry name" value="Tail-specific_protease"/>
</dbReference>
<dbReference type="GO" id="GO:0008236">
    <property type="term" value="F:serine-type peptidase activity"/>
    <property type="evidence" value="ECO:0007669"/>
    <property type="project" value="InterPro"/>
</dbReference>
<dbReference type="GO" id="GO:0006508">
    <property type="term" value="P:proteolysis"/>
    <property type="evidence" value="ECO:0007669"/>
    <property type="project" value="InterPro"/>
</dbReference>
<evidence type="ECO:0000313" key="2">
    <source>
        <dbReference type="EMBL" id="SOS58180.1"/>
    </source>
</evidence>
<organism evidence="2 3">
    <name type="scientific">Tenacibaculum finnmarkense genomovar ulcerans</name>
    <dbReference type="NCBI Taxonomy" id="2781388"/>
    <lineage>
        <taxon>Bacteria</taxon>
        <taxon>Pseudomonadati</taxon>
        <taxon>Bacteroidota</taxon>
        <taxon>Flavobacteriia</taxon>
        <taxon>Flavobacteriales</taxon>
        <taxon>Flavobacteriaceae</taxon>
        <taxon>Tenacibaculum</taxon>
        <taxon>Tenacibaculum finnmarkense</taxon>
    </lineage>
</organism>
<dbReference type="RefSeq" id="WP_172504762.1">
    <property type="nucleotide sequence ID" value="NZ_JAJHTT010000157.1"/>
</dbReference>
<dbReference type="EMBL" id="OENE01000003">
    <property type="protein sequence ID" value="SOS58180.1"/>
    <property type="molecule type" value="Genomic_DNA"/>
</dbReference>
<dbReference type="AlphaFoldDB" id="A0A2I2LD82"/>
<dbReference type="InterPro" id="IPR029045">
    <property type="entry name" value="ClpP/crotonase-like_dom_sf"/>
</dbReference>
<reference evidence="2 3" key="1">
    <citation type="submission" date="2017-11" db="EMBL/GenBank/DDBJ databases">
        <authorList>
            <person name="Duchaud E."/>
        </authorList>
    </citation>
    <scope>NUCLEOTIDE SEQUENCE [LARGE SCALE GENOMIC DNA]</scope>
    <source>
        <strain evidence="2 3">TNO010</strain>
    </source>
</reference>
<protein>
    <recommendedName>
        <fullName evidence="1">Tail specific protease domain-containing protein</fullName>
    </recommendedName>
</protein>
<dbReference type="Proteomes" id="UP000490060">
    <property type="component" value="Unassembled WGS sequence"/>
</dbReference>